<evidence type="ECO:0000313" key="8">
    <source>
        <dbReference type="EMBL" id="CAL5139085.1"/>
    </source>
</evidence>
<evidence type="ECO:0000313" key="9">
    <source>
        <dbReference type="Proteomes" id="UP001497525"/>
    </source>
</evidence>
<sequence length="431" mass="45965">MSQEATMIAVDDSDYMRNGDFPPSRLQAQNDAVSLICQSKRQRNPENTVGLMSLANTEVLCTLTSDASRIYNRLHTVEPKGNISFCTSIQIAHLALRHRQLRHQKMRIVCFIGSPIIDDEKAMTKLAKRLKKENVSVDIVNFGENEANQKKLSEFVDTLNGKEGGQSHLVTVPPGAILHDSLVTSPIVAGEYGGALPSSGLGLGFGLDATEDPDLLYALRVSMEDQRMRQEHEQNAASNAPANATTALPAASGTSEEAMLQQALAMSMRMDGNTPRAQSGGLPMDIDLAAMTEEEQIAYALEMSLQQAGGTSDANATGSSENKPEPTAMEVDHPTDGKTTGTLASAAEAVLGTQGAAGSAANADLDVIHDAEFLQSVLQSLPGVDTKNEEVRKIISALTTPGSKDKDDKDKSKDDQKKKEPDSGTSGSAKQ</sequence>
<dbReference type="GO" id="GO:0008540">
    <property type="term" value="C:proteasome regulatory particle, base subcomplex"/>
    <property type="evidence" value="ECO:0007669"/>
    <property type="project" value="TreeGrafter"/>
</dbReference>
<dbReference type="Gene3D" id="1.10.287.3990">
    <property type="match status" value="1"/>
</dbReference>
<dbReference type="InterPro" id="IPR003903">
    <property type="entry name" value="UIM_dom"/>
</dbReference>
<dbReference type="Pfam" id="PF13519">
    <property type="entry name" value="VWA_2"/>
    <property type="match status" value="1"/>
</dbReference>
<dbReference type="InterPro" id="IPR027040">
    <property type="entry name" value="PSMD4"/>
</dbReference>
<evidence type="ECO:0000256" key="5">
    <source>
        <dbReference type="ARBA" id="ARBA00044341"/>
    </source>
</evidence>
<dbReference type="PANTHER" id="PTHR10223">
    <property type="entry name" value="26S PROTEASOME NON-ATPASE REGULATORY SUBUNIT 4"/>
    <property type="match status" value="1"/>
</dbReference>
<dbReference type="GO" id="GO:0005634">
    <property type="term" value="C:nucleus"/>
    <property type="evidence" value="ECO:0007669"/>
    <property type="project" value="TreeGrafter"/>
</dbReference>
<dbReference type="Proteomes" id="UP001497525">
    <property type="component" value="Unassembled WGS sequence"/>
</dbReference>
<dbReference type="InterPro" id="IPR036465">
    <property type="entry name" value="vWFA_dom_sf"/>
</dbReference>
<dbReference type="Pfam" id="PF02809">
    <property type="entry name" value="UIM"/>
    <property type="match status" value="3"/>
</dbReference>
<dbReference type="CDD" id="cd22297">
    <property type="entry name" value="PSMD4_RAZUL"/>
    <property type="match status" value="1"/>
</dbReference>
<comment type="similarity">
    <text evidence="1">Belongs to the proteasome subunit S5A family.</text>
</comment>
<evidence type="ECO:0000259" key="7">
    <source>
        <dbReference type="PROSITE" id="PS50234"/>
    </source>
</evidence>
<dbReference type="InterPro" id="IPR049590">
    <property type="entry name" value="PSMD4_RAZUL-like"/>
</dbReference>
<proteinExistence type="inferred from homology"/>
<feature type="compositionally biased region" description="Polar residues" evidence="6">
    <location>
        <begin position="308"/>
        <end position="321"/>
    </location>
</feature>
<gene>
    <name evidence="8" type="ORF">CDAUBV1_LOCUS14132</name>
</gene>
<evidence type="ECO:0000256" key="6">
    <source>
        <dbReference type="SAM" id="MobiDB-lite"/>
    </source>
</evidence>
<feature type="compositionally biased region" description="Basic and acidic residues" evidence="6">
    <location>
        <begin position="403"/>
        <end position="422"/>
    </location>
</feature>
<dbReference type="SMART" id="SM00726">
    <property type="entry name" value="UIM"/>
    <property type="match status" value="3"/>
</dbReference>
<dbReference type="PANTHER" id="PTHR10223:SF0">
    <property type="entry name" value="26S PROTEASOME NON-ATPASE REGULATORY SUBUNIT 4"/>
    <property type="match status" value="1"/>
</dbReference>
<dbReference type="Gene3D" id="3.40.50.410">
    <property type="entry name" value="von Willebrand factor, type A domain"/>
    <property type="match status" value="1"/>
</dbReference>
<dbReference type="GO" id="GO:0031593">
    <property type="term" value="F:polyubiquitin modification-dependent protein binding"/>
    <property type="evidence" value="ECO:0007669"/>
    <property type="project" value="TreeGrafter"/>
</dbReference>
<organism evidence="8 9">
    <name type="scientific">Calicophoron daubneyi</name>
    <name type="common">Rumen fluke</name>
    <name type="synonym">Paramphistomum daubneyi</name>
    <dbReference type="NCBI Taxonomy" id="300641"/>
    <lineage>
        <taxon>Eukaryota</taxon>
        <taxon>Metazoa</taxon>
        <taxon>Spiralia</taxon>
        <taxon>Lophotrochozoa</taxon>
        <taxon>Platyhelminthes</taxon>
        <taxon>Trematoda</taxon>
        <taxon>Digenea</taxon>
        <taxon>Plagiorchiida</taxon>
        <taxon>Pronocephalata</taxon>
        <taxon>Paramphistomoidea</taxon>
        <taxon>Paramphistomidae</taxon>
        <taxon>Calicophoron</taxon>
    </lineage>
</organism>
<accession>A0AAV2TP37</accession>
<feature type="region of interest" description="Disordered" evidence="6">
    <location>
        <begin position="395"/>
        <end position="431"/>
    </location>
</feature>
<dbReference type="Gene3D" id="6.10.300.40">
    <property type="match status" value="1"/>
</dbReference>
<dbReference type="InterPro" id="IPR002035">
    <property type="entry name" value="VWF_A"/>
</dbReference>
<dbReference type="PROSITE" id="PS50330">
    <property type="entry name" value="UIM"/>
    <property type="match status" value="3"/>
</dbReference>
<dbReference type="CDD" id="cd01452">
    <property type="entry name" value="VWA_26S_proteasome_subunit"/>
    <property type="match status" value="1"/>
</dbReference>
<feature type="region of interest" description="Disordered" evidence="6">
    <location>
        <begin position="308"/>
        <end position="340"/>
    </location>
</feature>
<evidence type="ECO:0000256" key="4">
    <source>
        <dbReference type="ARBA" id="ARBA00022942"/>
    </source>
</evidence>
<reference evidence="8" key="1">
    <citation type="submission" date="2024-06" db="EMBL/GenBank/DDBJ databases">
        <authorList>
            <person name="Liu X."/>
            <person name="Lenzi L."/>
            <person name="Haldenby T S."/>
            <person name="Uol C."/>
        </authorList>
    </citation>
    <scope>NUCLEOTIDE SEQUENCE</scope>
</reference>
<evidence type="ECO:0000256" key="3">
    <source>
        <dbReference type="ARBA" id="ARBA00022737"/>
    </source>
</evidence>
<feature type="domain" description="VWFA" evidence="7">
    <location>
        <begin position="5"/>
        <end position="187"/>
    </location>
</feature>
<protein>
    <recommendedName>
        <fullName evidence="2">26S proteasome non-ATPase regulatory subunit 4</fullName>
    </recommendedName>
    <alternativeName>
        <fullName evidence="5">26S proteasome regulatory subunit RPN10</fullName>
    </alternativeName>
</protein>
<dbReference type="PROSITE" id="PS50234">
    <property type="entry name" value="VWFA"/>
    <property type="match status" value="1"/>
</dbReference>
<dbReference type="GO" id="GO:0043161">
    <property type="term" value="P:proteasome-mediated ubiquitin-dependent protein catabolic process"/>
    <property type="evidence" value="ECO:0007669"/>
    <property type="project" value="TreeGrafter"/>
</dbReference>
<dbReference type="AlphaFoldDB" id="A0AAV2TP37"/>
<dbReference type="FunFam" id="3.40.50.410:FF:000005">
    <property type="entry name" value="26S proteasome non-ATPase regulatory subunit 4"/>
    <property type="match status" value="1"/>
</dbReference>
<evidence type="ECO:0000256" key="1">
    <source>
        <dbReference type="ARBA" id="ARBA00005574"/>
    </source>
</evidence>
<keyword evidence="4" id="KW-0647">Proteasome</keyword>
<dbReference type="GO" id="GO:0005829">
    <property type="term" value="C:cytosol"/>
    <property type="evidence" value="ECO:0007669"/>
    <property type="project" value="TreeGrafter"/>
</dbReference>
<dbReference type="EMBL" id="CAXLJL010000589">
    <property type="protein sequence ID" value="CAL5139085.1"/>
    <property type="molecule type" value="Genomic_DNA"/>
</dbReference>
<name>A0AAV2TP37_CALDB</name>
<comment type="caution">
    <text evidence="8">The sequence shown here is derived from an EMBL/GenBank/DDBJ whole genome shotgun (WGS) entry which is preliminary data.</text>
</comment>
<dbReference type="SUPFAM" id="SSF53300">
    <property type="entry name" value="vWA-like"/>
    <property type="match status" value="1"/>
</dbReference>
<evidence type="ECO:0000256" key="2">
    <source>
        <dbReference type="ARBA" id="ARBA00014934"/>
    </source>
</evidence>
<keyword evidence="3" id="KW-0677">Repeat</keyword>